<dbReference type="EMBL" id="JANILD010000001">
    <property type="protein sequence ID" value="MCQ9302670.1"/>
    <property type="molecule type" value="Genomic_DNA"/>
</dbReference>
<reference evidence="1" key="1">
    <citation type="submission" date="2022-07" db="EMBL/GenBank/DDBJ databases">
        <title>Bacterial species isolated from the porcine tonsil microbiota.</title>
        <authorList>
            <person name="Oliveira I.M.F."/>
        </authorList>
    </citation>
    <scope>NUCLEOTIDE SEQUENCE</scope>
    <source>
        <strain evidence="1">8QC2O2</strain>
    </source>
</reference>
<dbReference type="Proteomes" id="UP001204068">
    <property type="component" value="Unassembled WGS sequence"/>
</dbReference>
<gene>
    <name evidence="1" type="ORF">NQ032_03430</name>
</gene>
<comment type="caution">
    <text evidence="1">The sequence shown here is derived from an EMBL/GenBank/DDBJ whole genome shotgun (WGS) entry which is preliminary data.</text>
</comment>
<sequence length="62" mass="7523">MKAYRVVTKTPVVFERTFEIVAEDEEDIRNQLDIRMKSCPYDFSDTNRFEVKDYELEELELK</sequence>
<proteinExistence type="predicted"/>
<evidence type="ECO:0000313" key="1">
    <source>
        <dbReference type="EMBL" id="MCQ9302670.1"/>
    </source>
</evidence>
<name>A0AAW5LF41_MAMSC</name>
<evidence type="ECO:0000313" key="2">
    <source>
        <dbReference type="Proteomes" id="UP001204068"/>
    </source>
</evidence>
<dbReference type="AlphaFoldDB" id="A0AAW5LF41"/>
<protein>
    <submittedName>
        <fullName evidence="1">Uncharacterized protein</fullName>
    </submittedName>
</protein>
<organism evidence="1 2">
    <name type="scientific">Mammaliicoccus sciuri</name>
    <name type="common">Staphylococcus sciuri</name>
    <dbReference type="NCBI Taxonomy" id="1296"/>
    <lineage>
        <taxon>Bacteria</taxon>
        <taxon>Bacillati</taxon>
        <taxon>Bacillota</taxon>
        <taxon>Bacilli</taxon>
        <taxon>Bacillales</taxon>
        <taxon>Staphylococcaceae</taxon>
        <taxon>Mammaliicoccus</taxon>
    </lineage>
</organism>
<accession>A0AAW5LF41</accession>
<dbReference type="RefSeq" id="WP_058591542.1">
    <property type="nucleotide sequence ID" value="NZ_CP048732.1"/>
</dbReference>